<comment type="cofactor">
    <cofactor evidence="1">
        <name>Mg(2+)</name>
        <dbReference type="ChEBI" id="CHEBI:18420"/>
    </cofactor>
</comment>
<dbReference type="KEGG" id="vsy:K08M4_11900"/>
<dbReference type="InterPro" id="IPR000160">
    <property type="entry name" value="GGDEF_dom"/>
</dbReference>
<dbReference type="AlphaFoldDB" id="A0AA34TN69"/>
<dbReference type="SUPFAM" id="SSF55073">
    <property type="entry name" value="Nucleotide cyclase"/>
    <property type="match status" value="1"/>
</dbReference>
<organism evidence="5 6">
    <name type="scientific">Vibrio syngnathi</name>
    <dbReference type="NCBI Taxonomy" id="3034029"/>
    <lineage>
        <taxon>Bacteria</taxon>
        <taxon>Pseudomonadati</taxon>
        <taxon>Pseudomonadota</taxon>
        <taxon>Gammaproteobacteria</taxon>
        <taxon>Vibrionales</taxon>
        <taxon>Vibrionaceae</taxon>
        <taxon>Vibrio</taxon>
    </lineage>
</organism>
<evidence type="ECO:0000313" key="5">
    <source>
        <dbReference type="EMBL" id="ARP37946.1"/>
    </source>
</evidence>
<dbReference type="PROSITE" id="PS50887">
    <property type="entry name" value="GGDEF"/>
    <property type="match status" value="1"/>
</dbReference>
<dbReference type="SUPFAM" id="SSF55785">
    <property type="entry name" value="PYP-like sensor domain (PAS domain)"/>
    <property type="match status" value="2"/>
</dbReference>
<dbReference type="EC" id="2.7.7.65" evidence="2"/>
<dbReference type="Proteomes" id="UP000194136">
    <property type="component" value="Chromosome 1"/>
</dbReference>
<accession>A0AA34TN69</accession>
<dbReference type="Pfam" id="PF00990">
    <property type="entry name" value="GGDEF"/>
    <property type="match status" value="1"/>
</dbReference>
<evidence type="ECO:0000313" key="6">
    <source>
        <dbReference type="Proteomes" id="UP000194136"/>
    </source>
</evidence>
<dbReference type="PANTHER" id="PTHR45138">
    <property type="entry name" value="REGULATORY COMPONENTS OF SENSORY TRANSDUCTION SYSTEM"/>
    <property type="match status" value="1"/>
</dbReference>
<evidence type="ECO:0000256" key="1">
    <source>
        <dbReference type="ARBA" id="ARBA00001946"/>
    </source>
</evidence>
<dbReference type="NCBIfam" id="TIGR00254">
    <property type="entry name" value="GGDEF"/>
    <property type="match status" value="1"/>
</dbReference>
<protein>
    <recommendedName>
        <fullName evidence="2">diguanylate cyclase</fullName>
        <ecNumber evidence="2">2.7.7.65</ecNumber>
    </recommendedName>
</protein>
<dbReference type="InterPro" id="IPR029787">
    <property type="entry name" value="Nucleotide_cyclase"/>
</dbReference>
<dbReference type="InterPro" id="IPR043128">
    <property type="entry name" value="Rev_trsase/Diguanyl_cyclase"/>
</dbReference>
<dbReference type="CDD" id="cd01949">
    <property type="entry name" value="GGDEF"/>
    <property type="match status" value="1"/>
</dbReference>
<dbReference type="InterPro" id="IPR035965">
    <property type="entry name" value="PAS-like_dom_sf"/>
</dbReference>
<evidence type="ECO:0000259" key="4">
    <source>
        <dbReference type="PROSITE" id="PS50887"/>
    </source>
</evidence>
<evidence type="ECO:0000256" key="2">
    <source>
        <dbReference type="ARBA" id="ARBA00012528"/>
    </source>
</evidence>
<dbReference type="NCBIfam" id="TIGR00229">
    <property type="entry name" value="sensory_box"/>
    <property type="match status" value="1"/>
</dbReference>
<dbReference type="PANTHER" id="PTHR45138:SF9">
    <property type="entry name" value="DIGUANYLATE CYCLASE DGCM-RELATED"/>
    <property type="match status" value="1"/>
</dbReference>
<feature type="domain" description="GGDEF" evidence="4">
    <location>
        <begin position="291"/>
        <end position="428"/>
    </location>
</feature>
<dbReference type="GO" id="GO:1902201">
    <property type="term" value="P:negative regulation of bacterial-type flagellum-dependent cell motility"/>
    <property type="evidence" value="ECO:0007669"/>
    <property type="project" value="TreeGrafter"/>
</dbReference>
<evidence type="ECO:0000256" key="3">
    <source>
        <dbReference type="ARBA" id="ARBA00034247"/>
    </source>
</evidence>
<proteinExistence type="predicted"/>
<keyword evidence="6" id="KW-1185">Reference proteome</keyword>
<gene>
    <name evidence="5" type="ORF">K08M4_11900</name>
</gene>
<reference evidence="5 6" key="1">
    <citation type="submission" date="2016-10" db="EMBL/GenBank/DDBJ databases">
        <title>The High Quality Genome of Vibrio splendidus K08M4.</title>
        <authorList>
            <person name="Wendling C."/>
            <person name="Chibani C.M."/>
            <person name="Hertel R."/>
            <person name="Sproer C."/>
            <person name="Bunk B."/>
            <person name="Overmann J."/>
            <person name="Roth O."/>
            <person name="Liesegang H."/>
        </authorList>
    </citation>
    <scope>NUCLEOTIDE SEQUENCE [LARGE SCALE GENOMIC DNA]</scope>
    <source>
        <strain evidence="5 6">K08M4</strain>
    </source>
</reference>
<sequence>MLQFVEYSESAELAMSSINFESTYGVITIQDMNVVSVDANYARIYGYQSPEELLTNIDSFLDLISEEYHVLAYQNYLETISGQRDPQVHTYVNVDRNGREFTVFSIDHVTEWQGRPALQVTVIDLSPAIQLQNAVREQDKMYHDMIMQSGQGILVHREFKPLMVNQSWVKMQGGSSIEEVLKLDSILTLVPKQNTDGISKHYQAIVSGELSGTSTVVENIGFDGIHRFFNIYDNAITWQGQPAVQVVLEDVTPKVMLEKQLVHQANYDEMTDLLNRRAIYEWLREHIASDTHVVSMLLDIDDFKSINDTYGHMVGDEVICALANITKRNVESVGGVAGRWGGEEFILFIPNASPNVSREVSDQIRQQFNQVEFKVGEQIRFNVSVSIGVSDSRSCEGKVSIDALVNLTDQSLYRAKANGKNCVCGELFVSDISQALPH</sequence>
<dbReference type="Gene3D" id="3.30.70.270">
    <property type="match status" value="1"/>
</dbReference>
<dbReference type="EMBL" id="CP017916">
    <property type="protein sequence ID" value="ARP37946.1"/>
    <property type="molecule type" value="Genomic_DNA"/>
</dbReference>
<dbReference type="InterPro" id="IPR050469">
    <property type="entry name" value="Diguanylate_Cyclase"/>
</dbReference>
<dbReference type="InterPro" id="IPR000014">
    <property type="entry name" value="PAS"/>
</dbReference>
<dbReference type="FunFam" id="3.30.70.270:FF:000001">
    <property type="entry name" value="Diguanylate cyclase domain protein"/>
    <property type="match status" value="1"/>
</dbReference>
<dbReference type="GO" id="GO:0043709">
    <property type="term" value="P:cell adhesion involved in single-species biofilm formation"/>
    <property type="evidence" value="ECO:0007669"/>
    <property type="project" value="TreeGrafter"/>
</dbReference>
<dbReference type="GO" id="GO:0005886">
    <property type="term" value="C:plasma membrane"/>
    <property type="evidence" value="ECO:0007669"/>
    <property type="project" value="TreeGrafter"/>
</dbReference>
<name>A0AA34TN69_9VIBR</name>
<dbReference type="GO" id="GO:0052621">
    <property type="term" value="F:diguanylate cyclase activity"/>
    <property type="evidence" value="ECO:0007669"/>
    <property type="project" value="UniProtKB-EC"/>
</dbReference>
<dbReference type="SMART" id="SM00267">
    <property type="entry name" value="GGDEF"/>
    <property type="match status" value="1"/>
</dbReference>
<dbReference type="Gene3D" id="3.30.450.20">
    <property type="entry name" value="PAS domain"/>
    <property type="match status" value="1"/>
</dbReference>
<comment type="catalytic activity">
    <reaction evidence="3">
        <text>2 GTP = 3',3'-c-di-GMP + 2 diphosphate</text>
        <dbReference type="Rhea" id="RHEA:24898"/>
        <dbReference type="ChEBI" id="CHEBI:33019"/>
        <dbReference type="ChEBI" id="CHEBI:37565"/>
        <dbReference type="ChEBI" id="CHEBI:58805"/>
        <dbReference type="EC" id="2.7.7.65"/>
    </reaction>
</comment>